<dbReference type="NCBIfam" id="TIGR01195">
    <property type="entry name" value="oadG_fam"/>
    <property type="match status" value="1"/>
</dbReference>
<keyword evidence="9 16" id="KW-1278">Translocase</keyword>
<dbReference type="EMBL" id="MUXE01000029">
    <property type="protein sequence ID" value="PUE63348.1"/>
    <property type="molecule type" value="Genomic_DNA"/>
</dbReference>
<protein>
    <recommendedName>
        <fullName evidence="16">Probable oxaloacetate decarboxylase gamma chain</fullName>
        <ecNumber evidence="16">7.2.4.2</ecNumber>
    </recommendedName>
</protein>
<dbReference type="AlphaFoldDB" id="A0A363CW76"/>
<comment type="similarity">
    <text evidence="4 16">Belongs to the OadG family.</text>
</comment>
<evidence type="ECO:0000256" key="11">
    <source>
        <dbReference type="ARBA" id="ARBA00023053"/>
    </source>
</evidence>
<evidence type="ECO:0000256" key="16">
    <source>
        <dbReference type="HAMAP-Rule" id="MF_00404"/>
    </source>
</evidence>
<evidence type="ECO:0000256" key="6">
    <source>
        <dbReference type="ARBA" id="ARBA00022448"/>
    </source>
</evidence>
<sequence length="84" mass="9200">MEISLVAESIKFMFLGMGVVFSFLIVMILVLKGQSVILTKFFPQKEKELNIMPNITPISNIATTDAAKIAAVIAAVQHHKNLKG</sequence>
<dbReference type="GO" id="GO:0036376">
    <property type="term" value="P:sodium ion export across plasma membrane"/>
    <property type="evidence" value="ECO:0007669"/>
    <property type="project" value="InterPro"/>
</dbReference>
<evidence type="ECO:0000313" key="17">
    <source>
        <dbReference type="EMBL" id="PUE63348.1"/>
    </source>
</evidence>
<keyword evidence="13 16" id="KW-0472">Membrane</keyword>
<dbReference type="Proteomes" id="UP000251135">
    <property type="component" value="Unassembled WGS sequence"/>
</dbReference>
<keyword evidence="7 16" id="KW-1003">Cell membrane</keyword>
<proteinExistence type="inferred from homology"/>
<comment type="function">
    <text evidence="2 16">Catalyzes the decarboxylation of oxaloacetate coupled to Na(+) translocation.</text>
</comment>
<evidence type="ECO:0000313" key="18">
    <source>
        <dbReference type="Proteomes" id="UP000251135"/>
    </source>
</evidence>
<keyword evidence="8 16" id="KW-0812">Transmembrane</keyword>
<dbReference type="Pfam" id="PF04277">
    <property type="entry name" value="OAD_gamma"/>
    <property type="match status" value="1"/>
</dbReference>
<accession>A0A363CW76</accession>
<dbReference type="OrthoDB" id="5344433at2"/>
<evidence type="ECO:0000256" key="10">
    <source>
        <dbReference type="ARBA" id="ARBA00022989"/>
    </source>
</evidence>
<dbReference type="HAMAP" id="MF_00404">
    <property type="entry name" value="OadG"/>
    <property type="match status" value="1"/>
</dbReference>
<evidence type="ECO:0000256" key="4">
    <source>
        <dbReference type="ARBA" id="ARBA00005844"/>
    </source>
</evidence>
<organism evidence="17 18">
    <name type="scientific">Arcobacter caeni</name>
    <dbReference type="NCBI Taxonomy" id="1912877"/>
    <lineage>
        <taxon>Bacteria</taxon>
        <taxon>Pseudomonadati</taxon>
        <taxon>Campylobacterota</taxon>
        <taxon>Epsilonproteobacteria</taxon>
        <taxon>Campylobacterales</taxon>
        <taxon>Arcobacteraceae</taxon>
        <taxon>Arcobacter</taxon>
    </lineage>
</organism>
<dbReference type="RefSeq" id="WP_108561286.1">
    <property type="nucleotide sequence ID" value="NZ_MUXE01000029.1"/>
</dbReference>
<evidence type="ECO:0000256" key="3">
    <source>
        <dbReference type="ARBA" id="ARBA00004162"/>
    </source>
</evidence>
<dbReference type="InterPro" id="IPR005899">
    <property type="entry name" value="Na_pump_deCOase"/>
</dbReference>
<keyword evidence="6 16" id="KW-0813">Transport</keyword>
<keyword evidence="14 16" id="KW-0739">Sodium transport</keyword>
<gene>
    <name evidence="16" type="primary">oadG</name>
    <name evidence="17" type="ORF">B0174_11815</name>
</gene>
<evidence type="ECO:0000256" key="1">
    <source>
        <dbReference type="ARBA" id="ARBA00001959"/>
    </source>
</evidence>
<feature type="transmembrane region" description="Helical" evidence="16">
    <location>
        <begin position="12"/>
        <end position="31"/>
    </location>
</feature>
<dbReference type="GO" id="GO:0005886">
    <property type="term" value="C:plasma membrane"/>
    <property type="evidence" value="ECO:0007669"/>
    <property type="project" value="UniProtKB-SubCell"/>
</dbReference>
<dbReference type="InterPro" id="IPR023424">
    <property type="entry name" value="OadG"/>
</dbReference>
<evidence type="ECO:0000256" key="2">
    <source>
        <dbReference type="ARBA" id="ARBA00003002"/>
    </source>
</evidence>
<evidence type="ECO:0000256" key="7">
    <source>
        <dbReference type="ARBA" id="ARBA00022475"/>
    </source>
</evidence>
<evidence type="ECO:0000256" key="8">
    <source>
        <dbReference type="ARBA" id="ARBA00022692"/>
    </source>
</evidence>
<comment type="subcellular location">
    <subcellularLocation>
        <location evidence="3 16">Cell membrane</location>
        <topology evidence="3 16">Single-pass membrane protein</topology>
    </subcellularLocation>
</comment>
<dbReference type="EC" id="7.2.4.2" evidence="16"/>
<keyword evidence="11 16" id="KW-0915">Sodium</keyword>
<evidence type="ECO:0000256" key="12">
    <source>
        <dbReference type="ARBA" id="ARBA00023065"/>
    </source>
</evidence>
<evidence type="ECO:0000256" key="5">
    <source>
        <dbReference type="ARBA" id="ARBA00011869"/>
    </source>
</evidence>
<name>A0A363CW76_9BACT</name>
<comment type="cofactor">
    <cofactor evidence="1 16">
        <name>Na(+)</name>
        <dbReference type="ChEBI" id="CHEBI:29101"/>
    </cofactor>
</comment>
<dbReference type="GO" id="GO:0008948">
    <property type="term" value="F:oxaloacetate decarboxylase activity"/>
    <property type="evidence" value="ECO:0007669"/>
    <property type="project" value="UniProtKB-UniRule"/>
</dbReference>
<dbReference type="GO" id="GO:0015451">
    <property type="term" value="F:decarboxylation-driven active transmembrane transporter activity"/>
    <property type="evidence" value="ECO:0007669"/>
    <property type="project" value="UniProtKB-EC"/>
</dbReference>
<evidence type="ECO:0000256" key="13">
    <source>
        <dbReference type="ARBA" id="ARBA00023136"/>
    </source>
</evidence>
<comment type="catalytic activity">
    <reaction evidence="15 16">
        <text>oxaloacetate + 2 Na(+)(in) + H(+) = pyruvate + 2 Na(+)(out) + CO2</text>
        <dbReference type="Rhea" id="RHEA:57724"/>
        <dbReference type="ChEBI" id="CHEBI:15361"/>
        <dbReference type="ChEBI" id="CHEBI:15378"/>
        <dbReference type="ChEBI" id="CHEBI:16452"/>
        <dbReference type="ChEBI" id="CHEBI:16526"/>
        <dbReference type="ChEBI" id="CHEBI:29101"/>
        <dbReference type="EC" id="7.2.4.2"/>
    </reaction>
</comment>
<comment type="subunit">
    <text evidence="5 16">Heterotrimer of an alpha, a beta and a gamma subunit.</text>
</comment>
<keyword evidence="12 16" id="KW-0406">Ion transport</keyword>
<evidence type="ECO:0000256" key="9">
    <source>
        <dbReference type="ARBA" id="ARBA00022967"/>
    </source>
</evidence>
<evidence type="ECO:0000256" key="15">
    <source>
        <dbReference type="ARBA" id="ARBA00048176"/>
    </source>
</evidence>
<dbReference type="GO" id="GO:0015081">
    <property type="term" value="F:sodium ion transmembrane transporter activity"/>
    <property type="evidence" value="ECO:0007669"/>
    <property type="project" value="UniProtKB-UniRule"/>
</dbReference>
<comment type="caution">
    <text evidence="17">The sequence shown here is derived from an EMBL/GenBank/DDBJ whole genome shotgun (WGS) entry which is preliminary data.</text>
</comment>
<keyword evidence="18" id="KW-1185">Reference proteome</keyword>
<reference evidence="17 18" key="1">
    <citation type="submission" date="2017-02" db="EMBL/GenBank/DDBJ databases">
        <title>Arcobacter caeni sp. nov, a new Arcobacter species isolated from reclaimed water.</title>
        <authorList>
            <person name="Figueras M.J."/>
            <person name="Perez-Cataluna A."/>
            <person name="Salas-Masso N."/>
        </authorList>
    </citation>
    <scope>NUCLEOTIDE SEQUENCE [LARGE SCALE GENOMIC DNA]</scope>
    <source>
        <strain evidence="17 18">RW17-10</strain>
    </source>
</reference>
<evidence type="ECO:0000256" key="14">
    <source>
        <dbReference type="ARBA" id="ARBA00023201"/>
    </source>
</evidence>
<keyword evidence="10 16" id="KW-1133">Transmembrane helix</keyword>